<dbReference type="InterPro" id="IPR051637">
    <property type="entry name" value="Ank_repeat_dom-contain_49"/>
</dbReference>
<evidence type="ECO:0000313" key="6">
    <source>
        <dbReference type="EMBL" id="MFC3104802.1"/>
    </source>
</evidence>
<dbReference type="PROSITE" id="PS50297">
    <property type="entry name" value="ANK_REP_REGION"/>
    <property type="match status" value="4"/>
</dbReference>
<organism evidence="6 7">
    <name type="scientific">Salinisphaera aquimarina</name>
    <dbReference type="NCBI Taxonomy" id="2094031"/>
    <lineage>
        <taxon>Bacteria</taxon>
        <taxon>Pseudomonadati</taxon>
        <taxon>Pseudomonadota</taxon>
        <taxon>Gammaproteobacteria</taxon>
        <taxon>Salinisphaerales</taxon>
        <taxon>Salinisphaeraceae</taxon>
        <taxon>Salinisphaera</taxon>
    </lineage>
</organism>
<feature type="repeat" description="ANK" evidence="3">
    <location>
        <begin position="179"/>
        <end position="211"/>
    </location>
</feature>
<dbReference type="Pfam" id="PF12796">
    <property type="entry name" value="Ank_2"/>
    <property type="match status" value="2"/>
</dbReference>
<feature type="repeat" description="TPR" evidence="4">
    <location>
        <begin position="311"/>
        <end position="344"/>
    </location>
</feature>
<gene>
    <name evidence="6" type="ORF">ACFOSU_13030</name>
</gene>
<dbReference type="Gene3D" id="1.25.40.10">
    <property type="entry name" value="Tetratricopeptide repeat domain"/>
    <property type="match status" value="1"/>
</dbReference>
<dbReference type="InterPro" id="IPR011990">
    <property type="entry name" value="TPR-like_helical_dom_sf"/>
</dbReference>
<evidence type="ECO:0000256" key="4">
    <source>
        <dbReference type="PROSITE-ProRule" id="PRU00339"/>
    </source>
</evidence>
<evidence type="ECO:0000256" key="5">
    <source>
        <dbReference type="SAM" id="SignalP"/>
    </source>
</evidence>
<dbReference type="SUPFAM" id="SSF48403">
    <property type="entry name" value="Ankyrin repeat"/>
    <property type="match status" value="1"/>
</dbReference>
<dbReference type="InterPro" id="IPR019734">
    <property type="entry name" value="TPR_rpt"/>
</dbReference>
<dbReference type="EMBL" id="JBHRSS010000006">
    <property type="protein sequence ID" value="MFC3104802.1"/>
    <property type="molecule type" value="Genomic_DNA"/>
</dbReference>
<evidence type="ECO:0000256" key="2">
    <source>
        <dbReference type="ARBA" id="ARBA00023043"/>
    </source>
</evidence>
<evidence type="ECO:0000313" key="7">
    <source>
        <dbReference type="Proteomes" id="UP001595462"/>
    </source>
</evidence>
<feature type="chain" id="PRO_5047027644" evidence="5">
    <location>
        <begin position="21"/>
        <end position="416"/>
    </location>
</feature>
<dbReference type="Gene3D" id="1.25.40.20">
    <property type="entry name" value="Ankyrin repeat-containing domain"/>
    <property type="match status" value="3"/>
</dbReference>
<keyword evidence="1" id="KW-0677">Repeat</keyword>
<name>A0ABV7ETC9_9GAMM</name>
<dbReference type="SMART" id="SM00028">
    <property type="entry name" value="TPR"/>
    <property type="match status" value="4"/>
</dbReference>
<sequence>MKFLLAAILIAGAAALGVLALDPTMDAACAASRIRDRVGDRHHDWQCIHYAAARGSVSAVEAALANGVSKNLRTRRGQTPLILAAENGRLDIVRRLIQADAQLEARDGRNGFTALHWAAERYRPAIARALIAAGAAVNAENKWNQTPLWQASWQADQGNTEIAHILVSGGADIHRADEHGNTPLLMAARAGHRPMVDYLLTLGADIEARNDHGRTPLYQAVAGGHADCVRLLLARGADPNRSAAGIAPLQLALDKSEREIADLLQANGATDYSRYAAMAAMKHGRMAYTDGDYPGAIRAFGAAITMQPQLADAYYRRGLAFKASGALSDARADLSEALALDAGNNDAREALARLYVDTGDYQRALAPLGRLLDDQPDNARALYLLGESRHGLGDVSSASDYFSQACGLGFKPACSR</sequence>
<dbReference type="RefSeq" id="WP_380690298.1">
    <property type="nucleotide sequence ID" value="NZ_JBHRSS010000006.1"/>
</dbReference>
<comment type="caution">
    <text evidence="6">The sequence shown here is derived from an EMBL/GenBank/DDBJ whole genome shotgun (WGS) entry which is preliminary data.</text>
</comment>
<evidence type="ECO:0000256" key="1">
    <source>
        <dbReference type="ARBA" id="ARBA00022737"/>
    </source>
</evidence>
<accession>A0ABV7ETC9</accession>
<evidence type="ECO:0000256" key="3">
    <source>
        <dbReference type="PROSITE-ProRule" id="PRU00023"/>
    </source>
</evidence>
<dbReference type="InterPro" id="IPR036770">
    <property type="entry name" value="Ankyrin_rpt-contain_sf"/>
</dbReference>
<dbReference type="InterPro" id="IPR002110">
    <property type="entry name" value="Ankyrin_rpt"/>
</dbReference>
<dbReference type="PANTHER" id="PTHR24180">
    <property type="entry name" value="CYCLIN-DEPENDENT KINASE INHIBITOR 2C-RELATED"/>
    <property type="match status" value="1"/>
</dbReference>
<dbReference type="SUPFAM" id="SSF48452">
    <property type="entry name" value="TPR-like"/>
    <property type="match status" value="1"/>
</dbReference>
<feature type="repeat" description="TPR" evidence="4">
    <location>
        <begin position="345"/>
        <end position="378"/>
    </location>
</feature>
<dbReference type="PROSITE" id="PS50088">
    <property type="entry name" value="ANK_REPEAT"/>
    <property type="match status" value="4"/>
</dbReference>
<dbReference type="SMART" id="SM00248">
    <property type="entry name" value="ANK"/>
    <property type="match status" value="7"/>
</dbReference>
<feature type="repeat" description="ANK" evidence="3">
    <location>
        <begin position="110"/>
        <end position="142"/>
    </location>
</feature>
<dbReference type="PANTHER" id="PTHR24180:SF45">
    <property type="entry name" value="POLY [ADP-RIBOSE] POLYMERASE TANKYRASE"/>
    <property type="match status" value="1"/>
</dbReference>
<keyword evidence="5" id="KW-0732">Signal</keyword>
<dbReference type="Proteomes" id="UP001595462">
    <property type="component" value="Unassembled WGS sequence"/>
</dbReference>
<feature type="repeat" description="ANK" evidence="3">
    <location>
        <begin position="76"/>
        <end position="108"/>
    </location>
</feature>
<feature type="repeat" description="TPR" evidence="4">
    <location>
        <begin position="277"/>
        <end position="310"/>
    </location>
</feature>
<keyword evidence="2 3" id="KW-0040">ANK repeat</keyword>
<keyword evidence="7" id="KW-1185">Reference proteome</keyword>
<dbReference type="PROSITE" id="PS50005">
    <property type="entry name" value="TPR"/>
    <property type="match status" value="3"/>
</dbReference>
<protein>
    <submittedName>
        <fullName evidence="6">Ankyrin repeat domain-containing protein</fullName>
    </submittedName>
</protein>
<proteinExistence type="predicted"/>
<feature type="signal peptide" evidence="5">
    <location>
        <begin position="1"/>
        <end position="20"/>
    </location>
</feature>
<reference evidence="7" key="1">
    <citation type="journal article" date="2019" name="Int. J. Syst. Evol. Microbiol.">
        <title>The Global Catalogue of Microorganisms (GCM) 10K type strain sequencing project: providing services to taxonomists for standard genome sequencing and annotation.</title>
        <authorList>
            <consortium name="The Broad Institute Genomics Platform"/>
            <consortium name="The Broad Institute Genome Sequencing Center for Infectious Disease"/>
            <person name="Wu L."/>
            <person name="Ma J."/>
        </authorList>
    </citation>
    <scope>NUCLEOTIDE SEQUENCE [LARGE SCALE GENOMIC DNA]</scope>
    <source>
        <strain evidence="7">KCTC 52640</strain>
    </source>
</reference>
<dbReference type="PRINTS" id="PR01415">
    <property type="entry name" value="ANKYRIN"/>
</dbReference>
<dbReference type="Pfam" id="PF13432">
    <property type="entry name" value="TPR_16"/>
    <property type="match status" value="1"/>
</dbReference>
<keyword evidence="4" id="KW-0802">TPR repeat</keyword>
<feature type="repeat" description="ANK" evidence="3">
    <location>
        <begin position="212"/>
        <end position="244"/>
    </location>
</feature>
<dbReference type="Pfam" id="PF13414">
    <property type="entry name" value="TPR_11"/>
    <property type="match status" value="1"/>
</dbReference>